<protein>
    <submittedName>
        <fullName evidence="1">Uncharacterized protein</fullName>
    </submittedName>
</protein>
<reference evidence="1" key="1">
    <citation type="submission" date="2002-05" db="EMBL/GenBank/DDBJ databases">
        <title>The genome sequence of Chlamydia pneumoniae TW183 and comparison with other Chlamydia strains based on whole genome sequence analysis.</title>
        <authorList>
            <person name="Geng M.M."/>
            <person name="Schuhmacher A."/>
            <person name="Muehldorfer I."/>
            <person name="Bensch K.W."/>
            <person name="Schaefer K.P."/>
            <person name="Schneider S."/>
            <person name="Pohl T."/>
            <person name="Essig A."/>
            <person name="Marre R."/>
            <person name="Melchers K."/>
        </authorList>
    </citation>
    <scope>NUCLEOTIDE SEQUENCE [LARGE SCALE GENOMIC DNA]</scope>
    <source>
        <strain evidence="1">TW-183</strain>
    </source>
</reference>
<evidence type="ECO:0000313" key="1">
    <source>
        <dbReference type="EMBL" id="AAP98940.1"/>
    </source>
</evidence>
<dbReference type="EMBL" id="AE009440">
    <property type="protein sequence ID" value="AAP98940.1"/>
    <property type="molecule type" value="Genomic_DNA"/>
</dbReference>
<proteinExistence type="predicted"/>
<name>A0ABN3YS06_CHLPN</name>
<keyword evidence="2" id="KW-1185">Reference proteome</keyword>
<dbReference type="Proteomes" id="UP000000424">
    <property type="component" value="Chromosome"/>
</dbReference>
<organism evidence="1 2">
    <name type="scientific">Chlamydia pneumoniae</name>
    <name type="common">Chlamydophila pneumoniae</name>
    <dbReference type="NCBI Taxonomy" id="83558"/>
    <lineage>
        <taxon>Bacteria</taxon>
        <taxon>Pseudomonadati</taxon>
        <taxon>Chlamydiota</taxon>
        <taxon>Chlamydiia</taxon>
        <taxon>Chlamydiales</taxon>
        <taxon>Chlamydiaceae</taxon>
        <taxon>Chlamydia/Chlamydophila group</taxon>
        <taxon>Chlamydia</taxon>
    </lineage>
</organism>
<gene>
    <name evidence="1" type="ordered locus">CpB1011</name>
</gene>
<sequence length="56" mass="6559">MPSRSALAAISKCVFKPYSGNTNKIDVVGYYIIRVYCFQFLQIRKLFSFLTHDFIF</sequence>
<accession>A0ABN3YS06</accession>
<evidence type="ECO:0000313" key="2">
    <source>
        <dbReference type="Proteomes" id="UP000000424"/>
    </source>
</evidence>